<dbReference type="Proteomes" id="UP000001949">
    <property type="component" value="Unassembled WGS sequence"/>
</dbReference>
<gene>
    <name evidence="1" type="ordered locus">TP01_0531</name>
</gene>
<dbReference type="EMBL" id="AAGK01000001">
    <property type="protein sequence ID" value="EAN33768.1"/>
    <property type="molecule type" value="Genomic_DNA"/>
</dbReference>
<reference evidence="1 2" key="1">
    <citation type="journal article" date="2005" name="Science">
        <title>Genome sequence of Theileria parva, a bovine pathogen that transforms lymphocytes.</title>
        <authorList>
            <person name="Gardner M.J."/>
            <person name="Bishop R."/>
            <person name="Shah T."/>
            <person name="de Villiers E.P."/>
            <person name="Carlton J.M."/>
            <person name="Hall N."/>
            <person name="Ren Q."/>
            <person name="Paulsen I.T."/>
            <person name="Pain A."/>
            <person name="Berriman M."/>
            <person name="Wilson R.J.M."/>
            <person name="Sato S."/>
            <person name="Ralph S.A."/>
            <person name="Mann D.J."/>
            <person name="Xiong Z."/>
            <person name="Shallom S.J."/>
            <person name="Weidman J."/>
            <person name="Jiang L."/>
            <person name="Lynn J."/>
            <person name="Weaver B."/>
            <person name="Shoaibi A."/>
            <person name="Domingo A.R."/>
            <person name="Wasawo D."/>
            <person name="Crabtree J."/>
            <person name="Wortman J.R."/>
            <person name="Haas B."/>
            <person name="Angiuoli S.V."/>
            <person name="Creasy T.H."/>
            <person name="Lu C."/>
            <person name="Suh B."/>
            <person name="Silva J.C."/>
            <person name="Utterback T.R."/>
            <person name="Feldblyum T.V."/>
            <person name="Pertea M."/>
            <person name="Allen J."/>
            <person name="Nierman W.C."/>
            <person name="Taracha E.L.N."/>
            <person name="Salzberg S.L."/>
            <person name="White O.R."/>
            <person name="Fitzhugh H.A."/>
            <person name="Morzaria S."/>
            <person name="Venter J.C."/>
            <person name="Fraser C.M."/>
            <person name="Nene V."/>
        </authorList>
    </citation>
    <scope>NUCLEOTIDE SEQUENCE [LARGE SCALE GENOMIC DNA]</scope>
    <source>
        <strain evidence="1 2">Muguga</strain>
    </source>
</reference>
<keyword evidence="2" id="KW-1185">Reference proteome</keyword>
<evidence type="ECO:0000313" key="1">
    <source>
        <dbReference type="EMBL" id="EAN33768.1"/>
    </source>
</evidence>
<dbReference type="OMA" id="VENNGHE"/>
<organism evidence="1 2">
    <name type="scientific">Theileria parva</name>
    <name type="common">East coast fever infection agent</name>
    <dbReference type="NCBI Taxonomy" id="5875"/>
    <lineage>
        <taxon>Eukaryota</taxon>
        <taxon>Sar</taxon>
        <taxon>Alveolata</taxon>
        <taxon>Apicomplexa</taxon>
        <taxon>Aconoidasida</taxon>
        <taxon>Piroplasmida</taxon>
        <taxon>Theileriidae</taxon>
        <taxon>Theileria</taxon>
    </lineage>
</organism>
<dbReference type="VEuPathDB" id="PiroplasmaDB:TpMuguga_01g00531"/>
<dbReference type="AlphaFoldDB" id="Q4N8E0"/>
<protein>
    <submittedName>
        <fullName evidence="1">Uncharacterized protein</fullName>
    </submittedName>
</protein>
<comment type="caution">
    <text evidence="1">The sequence shown here is derived from an EMBL/GenBank/DDBJ whole genome shotgun (WGS) entry which is preliminary data.</text>
</comment>
<dbReference type="KEGG" id="tpv:TP01_0531"/>
<proteinExistence type="predicted"/>
<dbReference type="eggNOG" id="ENOG502QX2H">
    <property type="taxonomic scope" value="Eukaryota"/>
</dbReference>
<dbReference type="GeneID" id="3502724"/>
<evidence type="ECO:0000313" key="2">
    <source>
        <dbReference type="Proteomes" id="UP000001949"/>
    </source>
</evidence>
<dbReference type="RefSeq" id="XP_766051.1">
    <property type="nucleotide sequence ID" value="XM_760958.1"/>
</dbReference>
<dbReference type="InParanoid" id="Q4N8E0"/>
<accession>Q4N8E0</accession>
<name>Q4N8E0_THEPA</name>
<sequence>MKYLALGLVYALASVYAGPLLLNADLLANGNSGLAVLHHAAFTHTDDAHCERRGNLRYLHLVPNVTQNVLYDGLASGALGYTPVLHRGLTPNFATGEVMTELVGLSDCKTWHVALVGFWARGYHYFRYLGGVKEGTRWNKLYFDGLDALVEFVRSKLPVEHFRGLLAKGVAAGDFMLRLHEVFARSV</sequence>